<evidence type="ECO:0000256" key="2">
    <source>
        <dbReference type="ARBA" id="ARBA00022574"/>
    </source>
</evidence>
<dbReference type="PROSITE" id="PS50082">
    <property type="entry name" value="WD_REPEATS_2"/>
    <property type="match status" value="2"/>
</dbReference>
<organism evidence="6 7">
    <name type="scientific">Sitophilus oryzae</name>
    <name type="common">Rice weevil</name>
    <name type="synonym">Curculio oryzae</name>
    <dbReference type="NCBI Taxonomy" id="7048"/>
    <lineage>
        <taxon>Eukaryota</taxon>
        <taxon>Metazoa</taxon>
        <taxon>Ecdysozoa</taxon>
        <taxon>Arthropoda</taxon>
        <taxon>Hexapoda</taxon>
        <taxon>Insecta</taxon>
        <taxon>Pterygota</taxon>
        <taxon>Neoptera</taxon>
        <taxon>Endopterygota</taxon>
        <taxon>Coleoptera</taxon>
        <taxon>Polyphaga</taxon>
        <taxon>Cucujiformia</taxon>
        <taxon>Curculionidae</taxon>
        <taxon>Dryophthorinae</taxon>
        <taxon>Sitophilus</taxon>
    </lineage>
</organism>
<evidence type="ECO:0000256" key="5">
    <source>
        <dbReference type="SAM" id="MobiDB-lite"/>
    </source>
</evidence>
<dbReference type="OrthoDB" id="25131at2759"/>
<dbReference type="PROSITE" id="PS50294">
    <property type="entry name" value="WD_REPEATS_REGION"/>
    <property type="match status" value="1"/>
</dbReference>
<feature type="repeat" description="WD" evidence="4">
    <location>
        <begin position="83"/>
        <end position="125"/>
    </location>
</feature>
<dbReference type="InterPro" id="IPR039328">
    <property type="entry name" value="WDR89"/>
</dbReference>
<dbReference type="InterPro" id="IPR001680">
    <property type="entry name" value="WD40_rpt"/>
</dbReference>
<feature type="compositionally biased region" description="Basic and acidic residues" evidence="5">
    <location>
        <begin position="1"/>
        <end position="12"/>
    </location>
</feature>
<dbReference type="Pfam" id="PF00400">
    <property type="entry name" value="WD40"/>
    <property type="match status" value="2"/>
</dbReference>
<proteinExistence type="predicted"/>
<dbReference type="SMART" id="SM00320">
    <property type="entry name" value="WD40"/>
    <property type="match status" value="3"/>
</dbReference>
<dbReference type="RefSeq" id="XP_030762393.1">
    <property type="nucleotide sequence ID" value="XM_030906533.1"/>
</dbReference>
<dbReference type="InterPro" id="IPR036322">
    <property type="entry name" value="WD40_repeat_dom_sf"/>
</dbReference>
<sequence>MKMHDGKEHDSDNESGSDTCDISEVNESLSNCEHVHVQPVGSQYILHISATREVYPYIAAALSDHSTDVFCTNESGLEKITRLSEHTKRLVDCKFVDHSNNLLYTASNDGTIKLWDLREFSKSVTTFNDTTLNEPSTVRCFNSFDVAPCNRIIAAGTEFAQTDAFILFWDVRNTKLLGAYWESHSDDITQVKFKPSDTNTLMSGSTDGLINIYNLSESREEDAFTDCFNTDGFVDNLQWFEEDGKTRISCITSTIELQLWDVDSAEKYKHIDREDLGNIIKGTTDNTYLASVHQIQDSLFVLAGSKASQGYFLYSFQVKNGEYYPAFRFDNSRQRVRASWLNTDTNLLITGGESGKLDLWRPDLSTLNYKTKRK</sequence>
<reference evidence="7" key="1">
    <citation type="submission" date="2025-08" db="UniProtKB">
        <authorList>
            <consortium name="RefSeq"/>
        </authorList>
    </citation>
    <scope>IDENTIFICATION</scope>
    <source>
        <tissue evidence="7">Gonads</tissue>
    </source>
</reference>
<evidence type="ECO:0000256" key="1">
    <source>
        <dbReference type="ARBA" id="ARBA00021125"/>
    </source>
</evidence>
<dbReference type="PROSITE" id="PS00678">
    <property type="entry name" value="WD_REPEATS_1"/>
    <property type="match status" value="1"/>
</dbReference>
<dbReference type="Proteomes" id="UP000504635">
    <property type="component" value="Unplaced"/>
</dbReference>
<name>A0A6J2YEN6_SITOR</name>
<dbReference type="Gene3D" id="2.130.10.10">
    <property type="entry name" value="YVTN repeat-like/Quinoprotein amine dehydrogenase"/>
    <property type="match status" value="2"/>
</dbReference>
<dbReference type="KEGG" id="soy:115887184"/>
<feature type="repeat" description="WD" evidence="4">
    <location>
        <begin position="181"/>
        <end position="223"/>
    </location>
</feature>
<evidence type="ECO:0000313" key="7">
    <source>
        <dbReference type="RefSeq" id="XP_030762393.1"/>
    </source>
</evidence>
<dbReference type="PANTHER" id="PTHR22889:SF0">
    <property type="entry name" value="WD REPEAT-CONTAINING PROTEIN 89"/>
    <property type="match status" value="1"/>
</dbReference>
<evidence type="ECO:0000256" key="4">
    <source>
        <dbReference type="PROSITE-ProRule" id="PRU00221"/>
    </source>
</evidence>
<dbReference type="InParanoid" id="A0A6J2YEN6"/>
<dbReference type="PANTHER" id="PTHR22889">
    <property type="entry name" value="WD REPEAT-CONTAINING PROTEIN 89"/>
    <property type="match status" value="1"/>
</dbReference>
<protein>
    <recommendedName>
        <fullName evidence="1">WD repeat-containing protein 89</fullName>
    </recommendedName>
</protein>
<dbReference type="GeneID" id="115887184"/>
<dbReference type="AlphaFoldDB" id="A0A6J2YEN6"/>
<accession>A0A6J2YEN6</accession>
<keyword evidence="6" id="KW-1185">Reference proteome</keyword>
<dbReference type="InterPro" id="IPR019775">
    <property type="entry name" value="WD40_repeat_CS"/>
</dbReference>
<feature type="region of interest" description="Disordered" evidence="5">
    <location>
        <begin position="1"/>
        <end position="21"/>
    </location>
</feature>
<dbReference type="FunCoup" id="A0A6J2YEN6">
    <property type="interactions" value="1255"/>
</dbReference>
<keyword evidence="2 4" id="KW-0853">WD repeat</keyword>
<dbReference type="InterPro" id="IPR015943">
    <property type="entry name" value="WD40/YVTN_repeat-like_dom_sf"/>
</dbReference>
<evidence type="ECO:0000313" key="6">
    <source>
        <dbReference type="Proteomes" id="UP000504635"/>
    </source>
</evidence>
<evidence type="ECO:0000256" key="3">
    <source>
        <dbReference type="ARBA" id="ARBA00022737"/>
    </source>
</evidence>
<gene>
    <name evidence="7" type="primary">LOC115887184</name>
</gene>
<dbReference type="SUPFAM" id="SSF50978">
    <property type="entry name" value="WD40 repeat-like"/>
    <property type="match status" value="1"/>
</dbReference>
<keyword evidence="3" id="KW-0677">Repeat</keyword>